<dbReference type="InterPro" id="IPR001431">
    <property type="entry name" value="Pept_M16_Zn_BS"/>
</dbReference>
<feature type="domain" description="Peptidase M16 C-terminal" evidence="10">
    <location>
        <begin position="704"/>
        <end position="863"/>
    </location>
</feature>
<protein>
    <submittedName>
        <fullName evidence="11">Insulinase family protein</fullName>
    </submittedName>
</protein>
<gene>
    <name evidence="11" type="ORF">IAC29_09315</name>
</gene>
<evidence type="ECO:0000256" key="2">
    <source>
        <dbReference type="ARBA" id="ARBA00007261"/>
    </source>
</evidence>
<feature type="domain" description="Peptidase M16 N-terminal" evidence="9">
    <location>
        <begin position="44"/>
        <end position="165"/>
    </location>
</feature>
<dbReference type="EMBL" id="JADIMQ010000133">
    <property type="protein sequence ID" value="MBO8449450.1"/>
    <property type="molecule type" value="Genomic_DNA"/>
</dbReference>
<dbReference type="AlphaFoldDB" id="A0A9D9EMT0"/>
<dbReference type="PANTHER" id="PTHR43690:SF17">
    <property type="entry name" value="PROTEIN YHJJ"/>
    <property type="match status" value="1"/>
</dbReference>
<sequence length="937" mass="105633">MKRFFLLIAAIIPAVTMWGQNQLPNDPEVRKGKLDNGLTYYIRHNDKPAQRAEFYLATNVGAIQETPDQDGLAHFLEHMCFNGTKNLPGKQMLDYLQKIGAEFGRNINASTGVEQTTYMLNNIPVVREGIIDTCLLIMHDYSHYVTCDPEEIDKERGVIIEERRTRRTADWRMHEKSLPYYFGDSKYATCTLIGSQENLETFKPESLVNFYHTWYRPDLQAVIVVGDIDVDQIENKIKTLFSDIPAQENPQPKEIHKIPGNVEPEIGIITDPEASATTLEILWKGEPMPEELNSTDMGFTIDFMKTIISTVMSERFNDITARPDAPFISAGLGIGNLCETCEVVIGNVSCKNNEAISAFKAFMTEVEKMKLYGFTDSEVDRAKENILSYYEQKMEGAESRKNSDFVYSYINNFFDNYPYMVPATEYEVAKTVSANLNAAILNQIVAQMITDENMVILYKAPEKEGVTHPTEADFTAALEEVKASEIKANEAVDYNKPLLDASALKGSPVKKEKETVYGATEWTLKNGLKVVVLPTEYEKNMVTMSLYMDGGKSLIATEDLPSFEDNVFGLFLQNTGVAEFSGTDLQKMLAGKSVSAYPFISSLSHGINAASSPKDLETAFQLMYLTFMEPRFDENEFNTGISQIKALLPNIKSQPSYRFQTEMLKALYNGNPRRLVINDEILGKANLGTIERVYRGLYDNIAGATLVIVGNVDLATLKPLVEKYAGSLPKGKKAHKWIDRDEDIVKGKVEDHFDVKMETPKTTVFQLYSAYLPYSIHRQVMMDAAQYIMDMIYVETLREEEGGTYGASISFDIQSKPEERATVQVYFDTNPESADKLRKTAVDGLTKLMEEGPTDEQLSMTIENFKKNLPEKRIRNGYWLSNLKYFYEYGTDFDKAYEEAIADINAENIKAAVKDIVSQGNFIEVMMSPEAAEADAQ</sequence>
<reference evidence="11" key="1">
    <citation type="submission" date="2020-10" db="EMBL/GenBank/DDBJ databases">
        <authorList>
            <person name="Gilroy R."/>
        </authorList>
    </citation>
    <scope>NUCLEOTIDE SEQUENCE</scope>
    <source>
        <strain evidence="11">20514</strain>
    </source>
</reference>
<dbReference type="SUPFAM" id="SSF63411">
    <property type="entry name" value="LuxS/MPP-like metallohydrolase"/>
    <property type="match status" value="4"/>
</dbReference>
<keyword evidence="5" id="KW-0378">Hydrolase</keyword>
<proteinExistence type="inferred from homology"/>
<evidence type="ECO:0000256" key="7">
    <source>
        <dbReference type="ARBA" id="ARBA00023049"/>
    </source>
</evidence>
<comment type="cofactor">
    <cofactor evidence="1">
        <name>Zn(2+)</name>
        <dbReference type="ChEBI" id="CHEBI:29105"/>
    </cofactor>
</comment>
<evidence type="ECO:0000259" key="10">
    <source>
        <dbReference type="Pfam" id="PF05193"/>
    </source>
</evidence>
<keyword evidence="6" id="KW-0862">Zinc</keyword>
<evidence type="ECO:0000256" key="1">
    <source>
        <dbReference type="ARBA" id="ARBA00001947"/>
    </source>
</evidence>
<dbReference type="PROSITE" id="PS00143">
    <property type="entry name" value="INSULINASE"/>
    <property type="match status" value="1"/>
</dbReference>
<evidence type="ECO:0000313" key="12">
    <source>
        <dbReference type="Proteomes" id="UP000810252"/>
    </source>
</evidence>
<dbReference type="GO" id="GO:0006508">
    <property type="term" value="P:proteolysis"/>
    <property type="evidence" value="ECO:0007669"/>
    <property type="project" value="UniProtKB-KW"/>
</dbReference>
<evidence type="ECO:0000256" key="3">
    <source>
        <dbReference type="ARBA" id="ARBA00022670"/>
    </source>
</evidence>
<dbReference type="InterPro" id="IPR011765">
    <property type="entry name" value="Pept_M16_N"/>
</dbReference>
<dbReference type="Pfam" id="PF00675">
    <property type="entry name" value="Peptidase_M16"/>
    <property type="match status" value="1"/>
</dbReference>
<dbReference type="InterPro" id="IPR011249">
    <property type="entry name" value="Metalloenz_LuxS/M16"/>
</dbReference>
<dbReference type="Proteomes" id="UP000810252">
    <property type="component" value="Unassembled WGS sequence"/>
</dbReference>
<dbReference type="Pfam" id="PF05193">
    <property type="entry name" value="Peptidase_M16_C"/>
    <property type="match status" value="2"/>
</dbReference>
<evidence type="ECO:0000256" key="5">
    <source>
        <dbReference type="ARBA" id="ARBA00022801"/>
    </source>
</evidence>
<feature type="domain" description="Peptidase M16 C-terminal" evidence="10">
    <location>
        <begin position="202"/>
        <end position="385"/>
    </location>
</feature>
<name>A0A9D9EMT0_9BACT</name>
<accession>A0A9D9EMT0</accession>
<keyword evidence="7" id="KW-0482">Metalloprotease</keyword>
<dbReference type="GO" id="GO:0046872">
    <property type="term" value="F:metal ion binding"/>
    <property type="evidence" value="ECO:0007669"/>
    <property type="project" value="UniProtKB-KW"/>
</dbReference>
<reference evidence="11" key="2">
    <citation type="journal article" date="2021" name="PeerJ">
        <title>Extensive microbial diversity within the chicken gut microbiome revealed by metagenomics and culture.</title>
        <authorList>
            <person name="Gilroy R."/>
            <person name="Ravi A."/>
            <person name="Getino M."/>
            <person name="Pursley I."/>
            <person name="Horton D.L."/>
            <person name="Alikhan N.F."/>
            <person name="Baker D."/>
            <person name="Gharbi K."/>
            <person name="Hall N."/>
            <person name="Watson M."/>
            <person name="Adriaenssens E.M."/>
            <person name="Foster-Nyarko E."/>
            <person name="Jarju S."/>
            <person name="Secka A."/>
            <person name="Antonio M."/>
            <person name="Oren A."/>
            <person name="Chaudhuri R.R."/>
            <person name="La Ragione R."/>
            <person name="Hildebrand F."/>
            <person name="Pallen M.J."/>
        </authorList>
    </citation>
    <scope>NUCLEOTIDE SEQUENCE</scope>
    <source>
        <strain evidence="11">20514</strain>
    </source>
</reference>
<comment type="similarity">
    <text evidence="2 8">Belongs to the peptidase M16 family.</text>
</comment>
<evidence type="ECO:0000256" key="6">
    <source>
        <dbReference type="ARBA" id="ARBA00022833"/>
    </source>
</evidence>
<evidence type="ECO:0000256" key="8">
    <source>
        <dbReference type="RuleBase" id="RU004447"/>
    </source>
</evidence>
<evidence type="ECO:0000313" key="11">
    <source>
        <dbReference type="EMBL" id="MBO8449450.1"/>
    </source>
</evidence>
<evidence type="ECO:0000256" key="4">
    <source>
        <dbReference type="ARBA" id="ARBA00022723"/>
    </source>
</evidence>
<dbReference type="InterPro" id="IPR050626">
    <property type="entry name" value="Peptidase_M16"/>
</dbReference>
<keyword evidence="3" id="KW-0645">Protease</keyword>
<dbReference type="PANTHER" id="PTHR43690">
    <property type="entry name" value="NARDILYSIN"/>
    <property type="match status" value="1"/>
</dbReference>
<evidence type="ECO:0000259" key="9">
    <source>
        <dbReference type="Pfam" id="PF00675"/>
    </source>
</evidence>
<organism evidence="11 12">
    <name type="scientific">Candidatus Cryptobacteroides merdigallinarum</name>
    <dbReference type="NCBI Taxonomy" id="2840770"/>
    <lineage>
        <taxon>Bacteria</taxon>
        <taxon>Pseudomonadati</taxon>
        <taxon>Bacteroidota</taxon>
        <taxon>Bacteroidia</taxon>
        <taxon>Bacteroidales</taxon>
        <taxon>Candidatus Cryptobacteroides</taxon>
    </lineage>
</organism>
<dbReference type="InterPro" id="IPR007863">
    <property type="entry name" value="Peptidase_M16_C"/>
</dbReference>
<keyword evidence="4" id="KW-0479">Metal-binding</keyword>
<dbReference type="GO" id="GO:0004222">
    <property type="term" value="F:metalloendopeptidase activity"/>
    <property type="evidence" value="ECO:0007669"/>
    <property type="project" value="InterPro"/>
</dbReference>
<dbReference type="Gene3D" id="3.30.830.10">
    <property type="entry name" value="Metalloenzyme, LuxS/M16 peptidase-like"/>
    <property type="match status" value="4"/>
</dbReference>
<comment type="caution">
    <text evidence="11">The sequence shown here is derived from an EMBL/GenBank/DDBJ whole genome shotgun (WGS) entry which is preliminary data.</text>
</comment>